<comment type="caution">
    <text evidence="8">The sequence shown here is derived from an EMBL/GenBank/DDBJ whole genome shotgun (WGS) entry which is preliminary data.</text>
</comment>
<feature type="transmembrane region" description="Helical" evidence="6">
    <location>
        <begin position="17"/>
        <end position="35"/>
    </location>
</feature>
<keyword evidence="2" id="KW-1003">Cell membrane</keyword>
<keyword evidence="9" id="KW-1185">Reference proteome</keyword>
<evidence type="ECO:0000256" key="3">
    <source>
        <dbReference type="ARBA" id="ARBA00022692"/>
    </source>
</evidence>
<evidence type="ECO:0000256" key="2">
    <source>
        <dbReference type="ARBA" id="ARBA00022475"/>
    </source>
</evidence>
<protein>
    <submittedName>
        <fullName evidence="8">Type II secretion system F family protein</fullName>
    </submittedName>
</protein>
<evidence type="ECO:0000256" key="5">
    <source>
        <dbReference type="ARBA" id="ARBA00023136"/>
    </source>
</evidence>
<feature type="transmembrane region" description="Helical" evidence="6">
    <location>
        <begin position="269"/>
        <end position="289"/>
    </location>
</feature>
<keyword evidence="5 6" id="KW-0472">Membrane</keyword>
<name>A0ABT2JPV6_9ACTN</name>
<gene>
    <name evidence="8" type="ORF">LHJ74_08295</name>
</gene>
<proteinExistence type="predicted"/>
<dbReference type="Pfam" id="PF00482">
    <property type="entry name" value="T2SSF"/>
    <property type="match status" value="1"/>
</dbReference>
<feature type="domain" description="Type II secretion system protein GspF" evidence="7">
    <location>
        <begin position="138"/>
        <end position="257"/>
    </location>
</feature>
<evidence type="ECO:0000256" key="1">
    <source>
        <dbReference type="ARBA" id="ARBA00004651"/>
    </source>
</evidence>
<evidence type="ECO:0000259" key="7">
    <source>
        <dbReference type="Pfam" id="PF00482"/>
    </source>
</evidence>
<evidence type="ECO:0000313" key="9">
    <source>
        <dbReference type="Proteomes" id="UP001156389"/>
    </source>
</evidence>
<accession>A0ABT2JPV6</accession>
<dbReference type="Proteomes" id="UP001156389">
    <property type="component" value="Unassembled WGS sequence"/>
</dbReference>
<dbReference type="EMBL" id="JAJAGO010000003">
    <property type="protein sequence ID" value="MCT2589913.1"/>
    <property type="molecule type" value="Genomic_DNA"/>
</dbReference>
<dbReference type="InterPro" id="IPR018076">
    <property type="entry name" value="T2SS_GspF_dom"/>
</dbReference>
<dbReference type="PANTHER" id="PTHR35007">
    <property type="entry name" value="INTEGRAL MEMBRANE PROTEIN-RELATED"/>
    <property type="match status" value="1"/>
</dbReference>
<feature type="transmembrane region" description="Helical" evidence="6">
    <location>
        <begin position="245"/>
        <end position="263"/>
    </location>
</feature>
<comment type="subcellular location">
    <subcellularLocation>
        <location evidence="1">Cell membrane</location>
        <topology evidence="1">Multi-pass membrane protein</topology>
    </subcellularLocation>
</comment>
<evidence type="ECO:0000256" key="4">
    <source>
        <dbReference type="ARBA" id="ARBA00022989"/>
    </source>
</evidence>
<sequence length="307" mass="31037">MTGAGVSVSAGGPGAEAFPVCAAMLCAGVAAWLMAGGHAGPRRARLVLAGSSEAPLPGARRSPVRNCELQARLRRRFGTRARHQWWFLPAGVVLALVGESPLPALAGALAVPLAARSLATRDRRRTAERRETAVIGLCAAVAGELRAGLLPDQALLTAGPATLGEEGSSLLAAARFGGDVPAALRETASLPGAEGLRGAAACWQVSADGGAGLAAGLDRVAGALQAEHDQREELRSQLAGPRSTALVLALLPLFGLFLGSAMGAEPLRVLLHTAPGLACLAVGGLLEWAGLAWVARLVRVAEGGGPP</sequence>
<reference evidence="8 9" key="1">
    <citation type="submission" date="2021-10" db="EMBL/GenBank/DDBJ databases">
        <title>Streptomyces gossypii sp. nov., isolated from soil collected from cotton field.</title>
        <authorList>
            <person name="Ge X."/>
            <person name="Chen X."/>
            <person name="Liu W."/>
        </authorList>
    </citation>
    <scope>NUCLEOTIDE SEQUENCE [LARGE SCALE GENOMIC DNA]</scope>
    <source>
        <strain evidence="8 9">N2-109</strain>
    </source>
</reference>
<dbReference type="RefSeq" id="WP_260217023.1">
    <property type="nucleotide sequence ID" value="NZ_JAJAGO010000003.1"/>
</dbReference>
<dbReference type="PANTHER" id="PTHR35007:SF4">
    <property type="entry name" value="CONSERVED TRANSMEMBRANE PROTEIN-RELATED"/>
    <property type="match status" value="1"/>
</dbReference>
<evidence type="ECO:0000256" key="6">
    <source>
        <dbReference type="SAM" id="Phobius"/>
    </source>
</evidence>
<evidence type="ECO:0000313" key="8">
    <source>
        <dbReference type="EMBL" id="MCT2589913.1"/>
    </source>
</evidence>
<keyword evidence="3 6" id="KW-0812">Transmembrane</keyword>
<organism evidence="8 9">
    <name type="scientific">Streptomyces gossypii</name>
    <dbReference type="NCBI Taxonomy" id="2883101"/>
    <lineage>
        <taxon>Bacteria</taxon>
        <taxon>Bacillati</taxon>
        <taxon>Actinomycetota</taxon>
        <taxon>Actinomycetes</taxon>
        <taxon>Kitasatosporales</taxon>
        <taxon>Streptomycetaceae</taxon>
        <taxon>Streptomyces</taxon>
    </lineage>
</organism>
<keyword evidence="4 6" id="KW-1133">Transmembrane helix</keyword>